<dbReference type="EC" id="2.7.7.65" evidence="1"/>
<reference evidence="5 6" key="1">
    <citation type="submission" date="2020-05" db="EMBL/GenBank/DDBJ databases">
        <title>Comparative genomic analysis of denitrifying bacteria from Halomonas genus.</title>
        <authorList>
            <person name="Wang L."/>
            <person name="Shao Z."/>
        </authorList>
    </citation>
    <scope>NUCLEOTIDE SEQUENCE [LARGE SCALE GENOMIC DNA]</scope>
    <source>
        <strain evidence="5 6">A4</strain>
    </source>
</reference>
<dbReference type="SUPFAM" id="SSF55073">
    <property type="entry name" value="Nucleotide cyclase"/>
    <property type="match status" value="1"/>
</dbReference>
<dbReference type="PANTHER" id="PTHR45138:SF9">
    <property type="entry name" value="DIGUANYLATE CYCLASE DGCM-RELATED"/>
    <property type="match status" value="1"/>
</dbReference>
<dbReference type="SMART" id="SM00267">
    <property type="entry name" value="GGDEF"/>
    <property type="match status" value="1"/>
</dbReference>
<dbReference type="Pfam" id="PF07695">
    <property type="entry name" value="7TMR-DISM_7TM"/>
    <property type="match status" value="1"/>
</dbReference>
<accession>A0ABS9PBH0</accession>
<dbReference type="NCBIfam" id="TIGR00254">
    <property type="entry name" value="GGDEF"/>
    <property type="match status" value="1"/>
</dbReference>
<evidence type="ECO:0000313" key="6">
    <source>
        <dbReference type="Proteomes" id="UP000814385"/>
    </source>
</evidence>
<protein>
    <recommendedName>
        <fullName evidence="1">diguanylate cyclase</fullName>
        <ecNumber evidence="1">2.7.7.65</ecNumber>
    </recommendedName>
</protein>
<dbReference type="InterPro" id="IPR011622">
    <property type="entry name" value="7TMR_DISM_rcpt_extracell_dom2"/>
</dbReference>
<evidence type="ECO:0000313" key="5">
    <source>
        <dbReference type="EMBL" id="MCG6658470.1"/>
    </source>
</evidence>
<keyword evidence="3" id="KW-1133">Transmembrane helix</keyword>
<comment type="catalytic activity">
    <reaction evidence="2">
        <text>2 GTP = 3',3'-c-di-GMP + 2 diphosphate</text>
        <dbReference type="Rhea" id="RHEA:24898"/>
        <dbReference type="ChEBI" id="CHEBI:33019"/>
        <dbReference type="ChEBI" id="CHEBI:37565"/>
        <dbReference type="ChEBI" id="CHEBI:58805"/>
        <dbReference type="EC" id="2.7.7.65"/>
    </reaction>
</comment>
<dbReference type="Gene3D" id="2.60.40.2380">
    <property type="match status" value="1"/>
</dbReference>
<dbReference type="Gene3D" id="3.30.70.270">
    <property type="match status" value="1"/>
</dbReference>
<feature type="transmembrane region" description="Helical" evidence="3">
    <location>
        <begin position="381"/>
        <end position="401"/>
    </location>
</feature>
<dbReference type="PANTHER" id="PTHR45138">
    <property type="entry name" value="REGULATORY COMPONENTS OF SENSORY TRANSDUCTION SYSTEM"/>
    <property type="match status" value="1"/>
</dbReference>
<dbReference type="EMBL" id="JABFUC010000009">
    <property type="protein sequence ID" value="MCG6658470.1"/>
    <property type="molecule type" value="Genomic_DNA"/>
</dbReference>
<dbReference type="InterPro" id="IPR050469">
    <property type="entry name" value="Diguanylate_Cyclase"/>
</dbReference>
<dbReference type="InterPro" id="IPR011623">
    <property type="entry name" value="7TMR_DISM_rcpt_extracell_dom1"/>
</dbReference>
<keyword evidence="6" id="KW-1185">Reference proteome</keyword>
<proteinExistence type="predicted"/>
<feature type="transmembrane region" description="Helical" evidence="3">
    <location>
        <begin position="347"/>
        <end position="369"/>
    </location>
</feature>
<gene>
    <name evidence="5" type="ORF">HOP52_11970</name>
</gene>
<dbReference type="Proteomes" id="UP000814385">
    <property type="component" value="Unassembled WGS sequence"/>
</dbReference>
<feature type="transmembrane region" description="Helical" evidence="3">
    <location>
        <begin position="261"/>
        <end position="282"/>
    </location>
</feature>
<keyword evidence="3" id="KW-0812">Transmembrane</keyword>
<dbReference type="Pfam" id="PF07696">
    <property type="entry name" value="7TMR-DISMED2"/>
    <property type="match status" value="1"/>
</dbReference>
<feature type="transmembrane region" description="Helical" evidence="3">
    <location>
        <begin position="228"/>
        <end position="249"/>
    </location>
</feature>
<dbReference type="RefSeq" id="WP_238977619.1">
    <property type="nucleotide sequence ID" value="NZ_JABFUC010000009.1"/>
</dbReference>
<evidence type="ECO:0000256" key="1">
    <source>
        <dbReference type="ARBA" id="ARBA00012528"/>
    </source>
</evidence>
<dbReference type="InterPro" id="IPR029787">
    <property type="entry name" value="Nucleotide_cyclase"/>
</dbReference>
<name>A0ABS9PBH0_9GAMM</name>
<evidence type="ECO:0000256" key="3">
    <source>
        <dbReference type="SAM" id="Phobius"/>
    </source>
</evidence>
<sequence>MNRPEGRANHSGQAQSFSTALIRRLGPVMLWLFLLAGAAGAEPRPFQGESLPLLPHAHYVVEPESGWRVEQAVRAFASGAFWPAEAEALNLGRVETAVWLHLELPAPVVPTGPWLLHLDRHRFQEVSLYHRGEEGWQRLAPSVRDPAAGAERPLFELPLEAETPQRFMLRLASQAPMLVAPRLQTPAAYLADARQHDFASGLYYGLIAALAFFAVVLSLTLRVRSPLWYALLIILGALYLGISRGQLIVWWPAMTPRLELLAGSATLSAMAIAALLLSRDFLLTASRDADGERLTRLGLLVAVSTPLAVLLFGERISLPYHTLMGVVCSIVLVIVAVRALRRHFRPAWGLLPAWLLLIGGLGLSAGLHLGVLPYRPWSLHGYQAGSLLAALLLPLALGWRIRWLLQEPAARDRQHGRGQDSAMTDPLTGLYNRQRLPGALQEGVKHCRRTGETMSLILLDVDHFKAWHDSWGQEAGDQVLEALGKQIRQHVRQHDIACRYGGSEFAIILPGTHAHAAVEIAERLRRTIEDQPFTPLPNQLARVTLSLGIAQLAPEDTAENLMRRSDRALYSAKRLGCNRSVVDGASSRATS</sequence>
<evidence type="ECO:0000259" key="4">
    <source>
        <dbReference type="PROSITE" id="PS50887"/>
    </source>
</evidence>
<evidence type="ECO:0000256" key="2">
    <source>
        <dbReference type="ARBA" id="ARBA00034247"/>
    </source>
</evidence>
<feature type="transmembrane region" description="Helical" evidence="3">
    <location>
        <begin position="294"/>
        <end position="312"/>
    </location>
</feature>
<organism evidence="5 6">
    <name type="scientific">Billgrantia campisalis</name>
    <dbReference type="NCBI Taxonomy" id="74661"/>
    <lineage>
        <taxon>Bacteria</taxon>
        <taxon>Pseudomonadati</taxon>
        <taxon>Pseudomonadota</taxon>
        <taxon>Gammaproteobacteria</taxon>
        <taxon>Oceanospirillales</taxon>
        <taxon>Halomonadaceae</taxon>
        <taxon>Billgrantia</taxon>
    </lineage>
</organism>
<dbReference type="CDD" id="cd01949">
    <property type="entry name" value="GGDEF"/>
    <property type="match status" value="1"/>
</dbReference>
<dbReference type="Pfam" id="PF00990">
    <property type="entry name" value="GGDEF"/>
    <property type="match status" value="1"/>
</dbReference>
<feature type="transmembrane region" description="Helical" evidence="3">
    <location>
        <begin position="318"/>
        <end position="340"/>
    </location>
</feature>
<keyword evidence="3" id="KW-0472">Membrane</keyword>
<dbReference type="InterPro" id="IPR000160">
    <property type="entry name" value="GGDEF_dom"/>
</dbReference>
<feature type="domain" description="GGDEF" evidence="4">
    <location>
        <begin position="452"/>
        <end position="585"/>
    </location>
</feature>
<comment type="caution">
    <text evidence="5">The sequence shown here is derived from an EMBL/GenBank/DDBJ whole genome shotgun (WGS) entry which is preliminary data.</text>
</comment>
<feature type="transmembrane region" description="Helical" evidence="3">
    <location>
        <begin position="202"/>
        <end position="221"/>
    </location>
</feature>
<dbReference type="InterPro" id="IPR043128">
    <property type="entry name" value="Rev_trsase/Diguanyl_cyclase"/>
</dbReference>
<dbReference type="PROSITE" id="PS50887">
    <property type="entry name" value="GGDEF"/>
    <property type="match status" value="1"/>
</dbReference>